<proteinExistence type="inferred from homology"/>
<dbReference type="EC" id="6.3.2.2" evidence="5"/>
<evidence type="ECO:0000256" key="3">
    <source>
        <dbReference type="ARBA" id="ARBA00022840"/>
    </source>
</evidence>
<accession>A0ABP4K3A9</accession>
<keyword evidence="7" id="KW-1185">Reference proteome</keyword>
<gene>
    <name evidence="6" type="ORF">GCM10009627_15530</name>
</gene>
<comment type="function">
    <text evidence="5">ATP-dependent carboxylate-amine ligase which exhibits weak glutamate--cysteine ligase activity.</text>
</comment>
<dbReference type="InterPro" id="IPR006336">
    <property type="entry name" value="GCS2"/>
</dbReference>
<dbReference type="EMBL" id="BAAAJX010000005">
    <property type="protein sequence ID" value="GAA1493207.1"/>
    <property type="molecule type" value="Genomic_DNA"/>
</dbReference>
<evidence type="ECO:0000256" key="1">
    <source>
        <dbReference type="ARBA" id="ARBA00022598"/>
    </source>
</evidence>
<evidence type="ECO:0000256" key="2">
    <source>
        <dbReference type="ARBA" id="ARBA00022741"/>
    </source>
</evidence>
<evidence type="ECO:0000256" key="4">
    <source>
        <dbReference type="ARBA" id="ARBA00048819"/>
    </source>
</evidence>
<dbReference type="Proteomes" id="UP001501742">
    <property type="component" value="Unassembled WGS sequence"/>
</dbReference>
<name>A0ABP4K3A9_9MICO</name>
<sequence>MRTMGVEEELLLIDRRTGHPVPVADQVLARAIAAGGPGDGGEVVAEMHREAIELITRPHSSLATLGDQVRTNRAFTEQLASEIGAHAAPLGTSPCPVTPHPTESPRYLAIMQRYGALPRRVLTSGLHVHVSIDSPDEGVAVLDRIRTWTPVLIALSANSPFHDGVDTGHASWRSVLWNQWPSSGPQERFGSLSRYRAVTEAMLGTGALLDPGMLYLDARLCANHPTVEVRVADVPLDPGTTVTVAGLVRALVDTAANDAADGREAQSTPAAALRLANWQASLEGLDGCLVDPTTERPAPAREVVMRFLAHVLPALTCNGDDQLVERGIDDLFTRGTGAARQRAARRPAAEPGRDDLGHVALAAAWQEG</sequence>
<dbReference type="InterPro" id="IPR011793">
    <property type="entry name" value="YbdK"/>
</dbReference>
<dbReference type="InterPro" id="IPR050141">
    <property type="entry name" value="GCL_type2/YbdK_subfam"/>
</dbReference>
<comment type="similarity">
    <text evidence="5">Belongs to the glutamate--cysteine ligase type 2 family. YbdK subfamily.</text>
</comment>
<dbReference type="SUPFAM" id="SSF55931">
    <property type="entry name" value="Glutamine synthetase/guanido kinase"/>
    <property type="match status" value="1"/>
</dbReference>
<evidence type="ECO:0000313" key="7">
    <source>
        <dbReference type="Proteomes" id="UP001501742"/>
    </source>
</evidence>
<dbReference type="GO" id="GO:0016874">
    <property type="term" value="F:ligase activity"/>
    <property type="evidence" value="ECO:0007669"/>
    <property type="project" value="UniProtKB-KW"/>
</dbReference>
<dbReference type="PANTHER" id="PTHR36510">
    <property type="entry name" value="GLUTAMATE--CYSTEINE LIGASE 2-RELATED"/>
    <property type="match status" value="1"/>
</dbReference>
<dbReference type="HAMAP" id="MF_01609">
    <property type="entry name" value="Glu_cys_ligase_2"/>
    <property type="match status" value="1"/>
</dbReference>
<keyword evidence="1 5" id="KW-0436">Ligase</keyword>
<comment type="catalytic activity">
    <reaction evidence="4 5">
        <text>L-cysteine + L-glutamate + ATP = gamma-L-glutamyl-L-cysteine + ADP + phosphate + H(+)</text>
        <dbReference type="Rhea" id="RHEA:13285"/>
        <dbReference type="ChEBI" id="CHEBI:15378"/>
        <dbReference type="ChEBI" id="CHEBI:29985"/>
        <dbReference type="ChEBI" id="CHEBI:30616"/>
        <dbReference type="ChEBI" id="CHEBI:35235"/>
        <dbReference type="ChEBI" id="CHEBI:43474"/>
        <dbReference type="ChEBI" id="CHEBI:58173"/>
        <dbReference type="ChEBI" id="CHEBI:456216"/>
        <dbReference type="EC" id="6.3.2.2"/>
    </reaction>
</comment>
<keyword evidence="3 5" id="KW-0067">ATP-binding</keyword>
<organism evidence="6 7">
    <name type="scientific">Curtobacterium herbarum</name>
    <dbReference type="NCBI Taxonomy" id="150122"/>
    <lineage>
        <taxon>Bacteria</taxon>
        <taxon>Bacillati</taxon>
        <taxon>Actinomycetota</taxon>
        <taxon>Actinomycetes</taxon>
        <taxon>Micrococcales</taxon>
        <taxon>Microbacteriaceae</taxon>
        <taxon>Curtobacterium</taxon>
    </lineage>
</organism>
<dbReference type="NCBIfam" id="TIGR02050">
    <property type="entry name" value="gshA_cyan_rel"/>
    <property type="match status" value="1"/>
</dbReference>
<dbReference type="Pfam" id="PF04107">
    <property type="entry name" value="GCS2"/>
    <property type="match status" value="1"/>
</dbReference>
<evidence type="ECO:0000313" key="6">
    <source>
        <dbReference type="EMBL" id="GAA1493207.1"/>
    </source>
</evidence>
<keyword evidence="2 5" id="KW-0547">Nucleotide-binding</keyword>
<comment type="caution">
    <text evidence="6">The sequence shown here is derived from an EMBL/GenBank/DDBJ whole genome shotgun (WGS) entry which is preliminary data.</text>
</comment>
<reference evidence="7" key="1">
    <citation type="journal article" date="2019" name="Int. J. Syst. Evol. Microbiol.">
        <title>The Global Catalogue of Microorganisms (GCM) 10K type strain sequencing project: providing services to taxonomists for standard genome sequencing and annotation.</title>
        <authorList>
            <consortium name="The Broad Institute Genomics Platform"/>
            <consortium name="The Broad Institute Genome Sequencing Center for Infectious Disease"/>
            <person name="Wu L."/>
            <person name="Ma J."/>
        </authorList>
    </citation>
    <scope>NUCLEOTIDE SEQUENCE [LARGE SCALE GENOMIC DNA]</scope>
    <source>
        <strain evidence="7">JCM 12140</strain>
    </source>
</reference>
<dbReference type="NCBIfam" id="NF010041">
    <property type="entry name" value="PRK13517.1-1"/>
    <property type="match status" value="1"/>
</dbReference>
<dbReference type="InterPro" id="IPR014746">
    <property type="entry name" value="Gln_synth/guanido_kin_cat_dom"/>
</dbReference>
<dbReference type="PANTHER" id="PTHR36510:SF1">
    <property type="entry name" value="GLUTAMATE--CYSTEINE LIGASE 2-RELATED"/>
    <property type="match status" value="1"/>
</dbReference>
<evidence type="ECO:0000256" key="5">
    <source>
        <dbReference type="HAMAP-Rule" id="MF_01609"/>
    </source>
</evidence>
<protein>
    <recommendedName>
        <fullName evidence="5">Putative glutamate--cysteine ligase 2</fullName>
        <ecNumber evidence="5">6.3.2.2</ecNumber>
    </recommendedName>
    <alternativeName>
        <fullName evidence="5">Gamma-glutamylcysteine synthetase 2</fullName>
        <shortName evidence="5">GCS 2</shortName>
        <shortName evidence="5">Gamma-GCS 2</shortName>
    </alternativeName>
</protein>
<dbReference type="Gene3D" id="3.30.590.20">
    <property type="match status" value="1"/>
</dbReference>
<dbReference type="RefSeq" id="WP_204610537.1">
    <property type="nucleotide sequence ID" value="NZ_BAAAJX010000005.1"/>
</dbReference>